<proteinExistence type="predicted"/>
<dbReference type="OrthoDB" id="2246127at2759"/>
<feature type="compositionally biased region" description="Polar residues" evidence="2">
    <location>
        <begin position="1186"/>
        <end position="1202"/>
    </location>
</feature>
<organism evidence="4 5">
    <name type="scientific">Gymnopus androsaceus JB14</name>
    <dbReference type="NCBI Taxonomy" id="1447944"/>
    <lineage>
        <taxon>Eukaryota</taxon>
        <taxon>Fungi</taxon>
        <taxon>Dikarya</taxon>
        <taxon>Basidiomycota</taxon>
        <taxon>Agaricomycotina</taxon>
        <taxon>Agaricomycetes</taxon>
        <taxon>Agaricomycetidae</taxon>
        <taxon>Agaricales</taxon>
        <taxon>Marasmiineae</taxon>
        <taxon>Omphalotaceae</taxon>
        <taxon>Gymnopus</taxon>
    </lineage>
</organism>
<feature type="domain" description="CCHC-type" evidence="3">
    <location>
        <begin position="1227"/>
        <end position="1242"/>
    </location>
</feature>
<evidence type="ECO:0000313" key="5">
    <source>
        <dbReference type="Proteomes" id="UP000799118"/>
    </source>
</evidence>
<protein>
    <recommendedName>
        <fullName evidence="3">CCHC-type domain-containing protein</fullName>
    </recommendedName>
</protein>
<dbReference type="GO" id="GO:0003676">
    <property type="term" value="F:nucleic acid binding"/>
    <property type="evidence" value="ECO:0007669"/>
    <property type="project" value="InterPro"/>
</dbReference>
<gene>
    <name evidence="4" type="ORF">BT96DRAFT_1004254</name>
</gene>
<evidence type="ECO:0000259" key="3">
    <source>
        <dbReference type="PROSITE" id="PS50158"/>
    </source>
</evidence>
<feature type="region of interest" description="Disordered" evidence="2">
    <location>
        <begin position="52"/>
        <end position="74"/>
    </location>
</feature>
<dbReference type="PANTHER" id="PTHR31912">
    <property type="entry name" value="IP13529P"/>
    <property type="match status" value="1"/>
</dbReference>
<keyword evidence="1" id="KW-0862">Zinc</keyword>
<feature type="region of interest" description="Disordered" evidence="2">
    <location>
        <begin position="555"/>
        <end position="605"/>
    </location>
</feature>
<feature type="region of interest" description="Disordered" evidence="2">
    <location>
        <begin position="1179"/>
        <end position="1202"/>
    </location>
</feature>
<dbReference type="PANTHER" id="PTHR31912:SF34">
    <property type="entry name" value="NOTOCHORD-RELATED PROTEIN"/>
    <property type="match status" value="1"/>
</dbReference>
<keyword evidence="1" id="KW-0863">Zinc-finger</keyword>
<dbReference type="EMBL" id="ML769747">
    <property type="protein sequence ID" value="KAE9388385.1"/>
    <property type="molecule type" value="Genomic_DNA"/>
</dbReference>
<evidence type="ECO:0000313" key="4">
    <source>
        <dbReference type="EMBL" id="KAE9388385.1"/>
    </source>
</evidence>
<feature type="region of interest" description="Disordered" evidence="2">
    <location>
        <begin position="1243"/>
        <end position="1264"/>
    </location>
</feature>
<feature type="compositionally biased region" description="Polar residues" evidence="2">
    <location>
        <begin position="1246"/>
        <end position="1264"/>
    </location>
</feature>
<dbReference type="PROSITE" id="PS50158">
    <property type="entry name" value="ZF_CCHC"/>
    <property type="match status" value="1"/>
</dbReference>
<name>A0A6A4GT73_9AGAR</name>
<evidence type="ECO:0000256" key="2">
    <source>
        <dbReference type="SAM" id="MobiDB-lite"/>
    </source>
</evidence>
<keyword evidence="1" id="KW-0479">Metal-binding</keyword>
<dbReference type="GO" id="GO:0008270">
    <property type="term" value="F:zinc ion binding"/>
    <property type="evidence" value="ECO:0007669"/>
    <property type="project" value="UniProtKB-KW"/>
</dbReference>
<sequence length="1290" mass="145381">MANLITSEFLVISIQSNLWQRSANWVAPNPLESNPRVNSLVNDSIVELLGELQDRRPHNSPSPPSTYHNNSDIEMDAPQSDREFLQTQDPTHYSVSFNDSDTTQLQASASDMAISQLAEELESFLFNDFESESSEDDLEERDPEFFDEIEQDPVSFGQRRPRMKPSHANPEWFPWPDKAACILDLFRHLPRGIFSEAQMEIVTWALSAFGINNVPSVDIMKSVDDYLQSLCGIHTVRHQGALGHIYYMNDLAGIIRQEMANPRVRQHIHHYHEDSGRHLEHAWQAEAWRDLDPDLATPMVRMGHQDYYVYEVTRLKTGDLVIPHRWFTRRHKPGSEQQDLYCMAWKLDIDHGAQGYIVREWDQVQVPVTSLLASLPHISESFELDGGYDPRKIIGVQKQPNEGLLPWTHTNWDTGSLNPWRIKAKNHRVLTFAMWVYCDDTSGNVSKKWNKHNSFLFTAAGLPREHVHRQSNIHFLSTSNLAPPLEMLDGFVDQLEAGQKHGIWAWDIEAKEMVLLIPAVLAMLGDNPMQSEFACHVGLTGKFFCRCCWAKGRDAEDEGPLPSQTPSTRASPIPSPSHIPATDTSSIHSDAGSEKSASGKRRRRIETLSQLKERAKRFLEKHQLRTPDDTKKTLKSIFTKSSTINGKTEAKQMMTQFGVKDTFLDHFRDKVLSFISKLPRGTAREEKQRETDKYVKEELPDDVYSPVWRIKGFDPHRDTPVEILHQKNVLTHRLSSLDVSALGLSPLAGETLVKYARSLTGRDFRVIAQVAPFVLYDLFPKHIYDAWLALSALVPLVWQPAIEDLKSYVPKLELAIDRFLHSAAAWTPRWFNKPKFHILKHLPMHVPRFGPSILYATEGFESFNAVIRDHSVHSNHQAPSRDIARGFARCNRNRHLLSKGFFLRPDILAEDEPSTESPYYSDNTDDWVTAGPLPFALIRPRAQGKNPVAEAFGLTIDYDKPLGPPGRCIPTAKTLHNKPHTSLLALQKLPRCLDPTDPQTLLFNLYTSAVCADLSTYAVGDFVLVAGRTGDHSCTPVAAQVLEIVQIVSSTFSLENLASGILVEAFDTSETSAKYGVPILKPTRPMMIRPQDILCTVNVQHNCANNSCNLSGTRIVQEEREKTNKTLPCTKHFNLNDRLLNTNQMRSAIYLQRLRPTIPPLDRDEAILIGATCEIEEQKKAAKKTPNPTQPQTSQSSGRSVSQNMLVQRMLQNTTGAAPSSSASRLCSSCGQPGHNIRRCPRHLQSEQGQPSYSTPSALPQSSSHLPQRPYPCTFCKAAGGVPCICTFNS</sequence>
<dbReference type="Proteomes" id="UP000799118">
    <property type="component" value="Unassembled WGS sequence"/>
</dbReference>
<accession>A0A6A4GT73</accession>
<dbReference type="InterPro" id="IPR001878">
    <property type="entry name" value="Znf_CCHC"/>
</dbReference>
<reference evidence="4" key="1">
    <citation type="journal article" date="2019" name="Environ. Microbiol.">
        <title>Fungal ecological strategies reflected in gene transcription - a case study of two litter decomposers.</title>
        <authorList>
            <person name="Barbi F."/>
            <person name="Kohler A."/>
            <person name="Barry K."/>
            <person name="Baskaran P."/>
            <person name="Daum C."/>
            <person name="Fauchery L."/>
            <person name="Ihrmark K."/>
            <person name="Kuo A."/>
            <person name="LaButti K."/>
            <person name="Lipzen A."/>
            <person name="Morin E."/>
            <person name="Grigoriev I.V."/>
            <person name="Henrissat B."/>
            <person name="Lindahl B."/>
            <person name="Martin F."/>
        </authorList>
    </citation>
    <scope>NUCLEOTIDE SEQUENCE</scope>
    <source>
        <strain evidence="4">JB14</strain>
    </source>
</reference>
<evidence type="ECO:0000256" key="1">
    <source>
        <dbReference type="PROSITE-ProRule" id="PRU00047"/>
    </source>
</evidence>
<keyword evidence="5" id="KW-1185">Reference proteome</keyword>